<keyword evidence="3" id="KW-1185">Reference proteome</keyword>
<proteinExistence type="predicted"/>
<reference evidence="3" key="1">
    <citation type="journal article" date="2011" name="Genome Res.">
        <title>Phylogeny-wide analysis of social amoeba genomes highlights ancient origins for complex intercellular communication.</title>
        <authorList>
            <person name="Heidel A.J."/>
            <person name="Lawal H.M."/>
            <person name="Felder M."/>
            <person name="Schilde C."/>
            <person name="Helps N.R."/>
            <person name="Tunggal B."/>
            <person name="Rivero F."/>
            <person name="John U."/>
            <person name="Schleicher M."/>
            <person name="Eichinger L."/>
            <person name="Platzer M."/>
            <person name="Noegel A.A."/>
            <person name="Schaap P."/>
            <person name="Gloeckner G."/>
        </authorList>
    </citation>
    <scope>NUCLEOTIDE SEQUENCE [LARGE SCALE GENOMIC DNA]</scope>
    <source>
        <strain evidence="3">SH3</strain>
    </source>
</reference>
<evidence type="ECO:0000256" key="1">
    <source>
        <dbReference type="SAM" id="MobiDB-lite"/>
    </source>
</evidence>
<protein>
    <submittedName>
        <fullName evidence="2">Uncharacterized protein</fullName>
    </submittedName>
</protein>
<evidence type="ECO:0000313" key="3">
    <source>
        <dbReference type="Proteomes" id="UP000007797"/>
    </source>
</evidence>
<dbReference type="KEGG" id="dfa:DFA_08110"/>
<organism evidence="2 3">
    <name type="scientific">Cavenderia fasciculata</name>
    <name type="common">Slime mold</name>
    <name type="synonym">Dictyostelium fasciculatum</name>
    <dbReference type="NCBI Taxonomy" id="261658"/>
    <lineage>
        <taxon>Eukaryota</taxon>
        <taxon>Amoebozoa</taxon>
        <taxon>Evosea</taxon>
        <taxon>Eumycetozoa</taxon>
        <taxon>Dictyostelia</taxon>
        <taxon>Acytosteliales</taxon>
        <taxon>Cavenderiaceae</taxon>
        <taxon>Cavenderia</taxon>
    </lineage>
</organism>
<dbReference type="RefSeq" id="XP_004355612.1">
    <property type="nucleotide sequence ID" value="XM_004355559.1"/>
</dbReference>
<sequence>MNTLNKFVGFKPISSIISNPIVKQQGVNVVDVVGNHNLYNSNSVYNSHQLPSSSTPTTSWLTRKDKRLIFSGLNKSTLLSSSSSSTSISSLLSSSSSQSSTSLQKRRLFKVAIVVDIVDNTDQVVEQD</sequence>
<dbReference type="AlphaFoldDB" id="F4Q569"/>
<dbReference type="GeneID" id="14869347"/>
<gene>
    <name evidence="2" type="ORF">DFA_08110</name>
</gene>
<evidence type="ECO:0000313" key="2">
    <source>
        <dbReference type="EMBL" id="EGG17128.1"/>
    </source>
</evidence>
<dbReference type="Proteomes" id="UP000007797">
    <property type="component" value="Unassembled WGS sequence"/>
</dbReference>
<accession>F4Q569</accession>
<name>F4Q569_CACFS</name>
<dbReference type="EMBL" id="GL883021">
    <property type="protein sequence ID" value="EGG17128.1"/>
    <property type="molecule type" value="Genomic_DNA"/>
</dbReference>
<feature type="region of interest" description="Disordered" evidence="1">
    <location>
        <begin position="77"/>
        <end position="102"/>
    </location>
</feature>